<comment type="caution">
    <text evidence="2">The sequence shown here is derived from an EMBL/GenBank/DDBJ whole genome shotgun (WGS) entry which is preliminary data.</text>
</comment>
<proteinExistence type="predicted"/>
<dbReference type="AlphaFoldDB" id="A0A258D6P4"/>
<organism evidence="2 3">
    <name type="scientific">Caulobacter vibrioides</name>
    <name type="common">Caulobacter crescentus</name>
    <dbReference type="NCBI Taxonomy" id="155892"/>
    <lineage>
        <taxon>Bacteria</taxon>
        <taxon>Pseudomonadati</taxon>
        <taxon>Pseudomonadota</taxon>
        <taxon>Alphaproteobacteria</taxon>
        <taxon>Caulobacterales</taxon>
        <taxon>Caulobacteraceae</taxon>
        <taxon>Caulobacter</taxon>
    </lineage>
</organism>
<accession>A0A258D6P4</accession>
<protein>
    <submittedName>
        <fullName evidence="2">DUF2285 domain-containing protein</fullName>
    </submittedName>
</protein>
<dbReference type="Proteomes" id="UP000215616">
    <property type="component" value="Unassembled WGS sequence"/>
</dbReference>
<dbReference type="Pfam" id="PF10074">
    <property type="entry name" value="RovC_DNA-bd"/>
    <property type="match status" value="1"/>
</dbReference>
<dbReference type="InterPro" id="IPR018754">
    <property type="entry name" value="RovC-like_DNA-bd"/>
</dbReference>
<dbReference type="EMBL" id="NCDQ01000145">
    <property type="protein sequence ID" value="OYX03418.1"/>
    <property type="molecule type" value="Genomic_DNA"/>
</dbReference>
<evidence type="ECO:0000313" key="2">
    <source>
        <dbReference type="EMBL" id="OYX03418.1"/>
    </source>
</evidence>
<gene>
    <name evidence="2" type="ORF">B7Z12_10225</name>
</gene>
<name>A0A258D6P4_CAUVI</name>
<feature type="domain" description="T6SS Transcription factor RovC-like DNA binding" evidence="1">
    <location>
        <begin position="11"/>
        <end position="82"/>
    </location>
</feature>
<evidence type="ECO:0000313" key="3">
    <source>
        <dbReference type="Proteomes" id="UP000215616"/>
    </source>
</evidence>
<sequence>MTYDDLRDTPIRDREVTSYDRAHLLAYVRLLDAAAARADWREVAALVLGLDVVAAPERARRIHDVHLARARWMARKGYRHLLGSSRET</sequence>
<evidence type="ECO:0000259" key="1">
    <source>
        <dbReference type="Pfam" id="PF10074"/>
    </source>
</evidence>
<reference evidence="2 3" key="1">
    <citation type="submission" date="2017-03" db="EMBL/GenBank/DDBJ databases">
        <title>Lifting the veil on microbial sulfur biogeochemistry in mining wastewaters.</title>
        <authorList>
            <person name="Kantor R.S."/>
            <person name="Colenbrander Nelson T."/>
            <person name="Marshall S."/>
            <person name="Bennett D."/>
            <person name="Apte S."/>
            <person name="Camacho D."/>
            <person name="Thomas B.C."/>
            <person name="Warren L.A."/>
            <person name="Banfield J.F."/>
        </authorList>
    </citation>
    <scope>NUCLEOTIDE SEQUENCE [LARGE SCALE GENOMIC DNA]</scope>
    <source>
        <strain evidence="2">32-67-7</strain>
    </source>
</reference>